<sequence>MMAGNETTRRRRGQGRTVASSDVSSTSRTSRPNANADLHQHHHHHDHHHHHYHYHHHYHHFPRPLNTDQERGSVITPGNVITHGESSNQTESNHTDDQGFVNNRTSMPIRTREAASEDVLRLEEMLRSLSVQSHRPGFRESLLEDFSLLFEDDVDPWGDEEFMELGIQEWLARVGFEEAVLEDGESLPEQGLSRSTIRRLPKEVFRSQSTHDRGASSDQEDCSVCLEHFVVGQQLICLPCKHRFHPNCLSPWLENHAKCPYCRAKVSIEGGVASSSRQTGSGRTMSSLSEDELIAWMEAVDSGLSSYISGESSR</sequence>
<proteinExistence type="predicted"/>
<evidence type="ECO:0000259" key="6">
    <source>
        <dbReference type="PROSITE" id="PS50089"/>
    </source>
</evidence>
<feature type="region of interest" description="Disordered" evidence="5">
    <location>
        <begin position="1"/>
        <end position="104"/>
    </location>
</feature>
<feature type="compositionally biased region" description="Low complexity" evidence="5">
    <location>
        <begin position="15"/>
        <end position="31"/>
    </location>
</feature>
<evidence type="ECO:0000256" key="1">
    <source>
        <dbReference type="ARBA" id="ARBA00022723"/>
    </source>
</evidence>
<dbReference type="PANTHER" id="PTHR45931:SF3">
    <property type="entry name" value="RING ZINC FINGER-CONTAINING PROTEIN"/>
    <property type="match status" value="1"/>
</dbReference>
<dbReference type="GO" id="GO:0008270">
    <property type="term" value="F:zinc ion binding"/>
    <property type="evidence" value="ECO:0007669"/>
    <property type="project" value="UniProtKB-KW"/>
</dbReference>
<feature type="compositionally biased region" description="Basic residues" evidence="5">
    <location>
        <begin position="40"/>
        <end position="62"/>
    </location>
</feature>
<dbReference type="OMA" id="WFEAMEW"/>
<evidence type="ECO:0000256" key="3">
    <source>
        <dbReference type="ARBA" id="ARBA00022833"/>
    </source>
</evidence>
<organism evidence="7 8">
    <name type="scientific">Ceratopteris richardii</name>
    <name type="common">Triangle waterfern</name>
    <dbReference type="NCBI Taxonomy" id="49495"/>
    <lineage>
        <taxon>Eukaryota</taxon>
        <taxon>Viridiplantae</taxon>
        <taxon>Streptophyta</taxon>
        <taxon>Embryophyta</taxon>
        <taxon>Tracheophyta</taxon>
        <taxon>Polypodiopsida</taxon>
        <taxon>Polypodiidae</taxon>
        <taxon>Polypodiales</taxon>
        <taxon>Pteridineae</taxon>
        <taxon>Pteridaceae</taxon>
        <taxon>Parkerioideae</taxon>
        <taxon>Ceratopteris</taxon>
    </lineage>
</organism>
<dbReference type="Pfam" id="PF13639">
    <property type="entry name" value="zf-RING_2"/>
    <property type="match status" value="1"/>
</dbReference>
<dbReference type="GO" id="GO:0006511">
    <property type="term" value="P:ubiquitin-dependent protein catabolic process"/>
    <property type="evidence" value="ECO:0007669"/>
    <property type="project" value="TreeGrafter"/>
</dbReference>
<keyword evidence="3" id="KW-0862">Zinc</keyword>
<dbReference type="OrthoDB" id="8062037at2759"/>
<dbReference type="SMART" id="SM00184">
    <property type="entry name" value="RING"/>
    <property type="match status" value="1"/>
</dbReference>
<dbReference type="InterPro" id="IPR001841">
    <property type="entry name" value="Znf_RING"/>
</dbReference>
<dbReference type="GO" id="GO:0061630">
    <property type="term" value="F:ubiquitin protein ligase activity"/>
    <property type="evidence" value="ECO:0007669"/>
    <property type="project" value="TreeGrafter"/>
</dbReference>
<evidence type="ECO:0000256" key="4">
    <source>
        <dbReference type="PROSITE-ProRule" id="PRU00175"/>
    </source>
</evidence>
<dbReference type="GO" id="GO:0005634">
    <property type="term" value="C:nucleus"/>
    <property type="evidence" value="ECO:0007669"/>
    <property type="project" value="TreeGrafter"/>
</dbReference>
<accession>A0A8T2RP07</accession>
<keyword evidence="1" id="KW-0479">Metal-binding</keyword>
<gene>
    <name evidence="7" type="ORF">KP509_25G032100</name>
</gene>
<dbReference type="Gene3D" id="3.30.40.10">
    <property type="entry name" value="Zinc/RING finger domain, C3HC4 (zinc finger)"/>
    <property type="match status" value="1"/>
</dbReference>
<keyword evidence="8" id="KW-1185">Reference proteome</keyword>
<dbReference type="AlphaFoldDB" id="A0A8T2RP07"/>
<dbReference type="EMBL" id="CM035430">
    <property type="protein sequence ID" value="KAH7298209.1"/>
    <property type="molecule type" value="Genomic_DNA"/>
</dbReference>
<name>A0A8T2RP07_CERRI</name>
<dbReference type="EMBL" id="CM035430">
    <property type="protein sequence ID" value="KAH7298208.1"/>
    <property type="molecule type" value="Genomic_DNA"/>
</dbReference>
<dbReference type="PROSITE" id="PS50089">
    <property type="entry name" value="ZF_RING_2"/>
    <property type="match status" value="1"/>
</dbReference>
<feature type="domain" description="RING-type" evidence="6">
    <location>
        <begin position="222"/>
        <end position="263"/>
    </location>
</feature>
<dbReference type="Proteomes" id="UP000825935">
    <property type="component" value="Chromosome 25"/>
</dbReference>
<keyword evidence="2 4" id="KW-0863">Zinc-finger</keyword>
<evidence type="ECO:0000313" key="8">
    <source>
        <dbReference type="Proteomes" id="UP000825935"/>
    </source>
</evidence>
<evidence type="ECO:0000313" key="7">
    <source>
        <dbReference type="EMBL" id="KAH7298209.1"/>
    </source>
</evidence>
<evidence type="ECO:0000256" key="2">
    <source>
        <dbReference type="ARBA" id="ARBA00022771"/>
    </source>
</evidence>
<reference evidence="7" key="1">
    <citation type="submission" date="2021-08" db="EMBL/GenBank/DDBJ databases">
        <title>WGS assembly of Ceratopteris richardii.</title>
        <authorList>
            <person name="Marchant D.B."/>
            <person name="Chen G."/>
            <person name="Jenkins J."/>
            <person name="Shu S."/>
            <person name="Leebens-Mack J."/>
            <person name="Grimwood J."/>
            <person name="Schmutz J."/>
            <person name="Soltis P."/>
            <person name="Soltis D."/>
            <person name="Chen Z.-H."/>
        </authorList>
    </citation>
    <scope>NUCLEOTIDE SEQUENCE</scope>
    <source>
        <strain evidence="7">Whitten #5841</strain>
        <tissue evidence="7">Leaf</tissue>
    </source>
</reference>
<dbReference type="SUPFAM" id="SSF57850">
    <property type="entry name" value="RING/U-box"/>
    <property type="match status" value="1"/>
</dbReference>
<dbReference type="EMBL" id="CM035430">
    <property type="protein sequence ID" value="KAH7298207.1"/>
    <property type="molecule type" value="Genomic_DNA"/>
</dbReference>
<dbReference type="InterPro" id="IPR051834">
    <property type="entry name" value="RING_finger_E3_ligase"/>
</dbReference>
<comment type="caution">
    <text evidence="7">The sequence shown here is derived from an EMBL/GenBank/DDBJ whole genome shotgun (WGS) entry which is preliminary data.</text>
</comment>
<dbReference type="PANTHER" id="PTHR45931">
    <property type="entry name" value="SI:CH211-59O9.10"/>
    <property type="match status" value="1"/>
</dbReference>
<protein>
    <recommendedName>
        <fullName evidence="6">RING-type domain-containing protein</fullName>
    </recommendedName>
</protein>
<evidence type="ECO:0000256" key="5">
    <source>
        <dbReference type="SAM" id="MobiDB-lite"/>
    </source>
</evidence>
<dbReference type="InterPro" id="IPR013083">
    <property type="entry name" value="Znf_RING/FYVE/PHD"/>
</dbReference>